<evidence type="ECO:0000256" key="2">
    <source>
        <dbReference type="ARBA" id="ARBA00022801"/>
    </source>
</evidence>
<dbReference type="EMBL" id="CP029206">
    <property type="protein sequence ID" value="AWI50591.1"/>
    <property type="molecule type" value="Genomic_DNA"/>
</dbReference>
<evidence type="ECO:0000313" key="4">
    <source>
        <dbReference type="Proteomes" id="UP000244920"/>
    </source>
</evidence>
<protein>
    <submittedName>
        <fullName evidence="3">Esterase</fullName>
    </submittedName>
</protein>
<dbReference type="AlphaFoldDB" id="A0A2U8FHY0"/>
<dbReference type="PANTHER" id="PTHR40841">
    <property type="entry name" value="SIDEROPHORE TRIACETYLFUSARININE C ESTERASE"/>
    <property type="match status" value="1"/>
</dbReference>
<comment type="similarity">
    <text evidence="1">Belongs to the esterase D family.</text>
</comment>
<dbReference type="SUPFAM" id="SSF53474">
    <property type="entry name" value="alpha/beta-Hydrolases"/>
    <property type="match status" value="1"/>
</dbReference>
<proteinExistence type="inferred from homology"/>
<dbReference type="InterPro" id="IPR000801">
    <property type="entry name" value="Esterase-like"/>
</dbReference>
<dbReference type="Proteomes" id="UP000244920">
    <property type="component" value="Chromosome"/>
</dbReference>
<keyword evidence="2" id="KW-0378">Hydrolase</keyword>
<name>A0A2U8FHY0_9PAST</name>
<evidence type="ECO:0000256" key="1">
    <source>
        <dbReference type="ARBA" id="ARBA00005622"/>
    </source>
</evidence>
<dbReference type="InterPro" id="IPR029058">
    <property type="entry name" value="AB_hydrolase_fold"/>
</dbReference>
<evidence type="ECO:0000313" key="3">
    <source>
        <dbReference type="EMBL" id="AWI50591.1"/>
    </source>
</evidence>
<organism evidence="3 4">
    <name type="scientific">Actinobacillus porcitonsillarum</name>
    <dbReference type="NCBI Taxonomy" id="189834"/>
    <lineage>
        <taxon>Bacteria</taxon>
        <taxon>Pseudomonadati</taxon>
        <taxon>Pseudomonadota</taxon>
        <taxon>Gammaproteobacteria</taxon>
        <taxon>Pasteurellales</taxon>
        <taxon>Pasteurellaceae</taxon>
        <taxon>Actinobacillus</taxon>
    </lineage>
</organism>
<keyword evidence="4" id="KW-1185">Reference proteome</keyword>
<gene>
    <name evidence="3" type="ORF">DDU33_03385</name>
</gene>
<reference evidence="4" key="1">
    <citation type="submission" date="2018-05" db="EMBL/GenBank/DDBJ databases">
        <title>Complete genome sequence of Actinobacillus porcitonsillarum reference strain 9953L55 (CCUG 46996).</title>
        <authorList>
            <person name="Dona V."/>
            <person name="Perreten V."/>
        </authorList>
    </citation>
    <scope>NUCLEOTIDE SEQUENCE [LARGE SCALE GENOMIC DNA]</scope>
    <source>
        <strain evidence="4">9953L55</strain>
    </source>
</reference>
<dbReference type="KEGG" id="apor:DDU33_03385"/>
<dbReference type="PANTHER" id="PTHR40841:SF2">
    <property type="entry name" value="SIDEROPHORE-DEGRADING ESTERASE (EUROFUNG)"/>
    <property type="match status" value="1"/>
</dbReference>
<accession>A0A2U8FHY0</accession>
<dbReference type="InterPro" id="IPR052558">
    <property type="entry name" value="Siderophore_Hydrolase_D"/>
</dbReference>
<dbReference type="Gene3D" id="3.40.50.1820">
    <property type="entry name" value="alpha/beta hydrolase"/>
    <property type="match status" value="1"/>
</dbReference>
<dbReference type="Pfam" id="PF00756">
    <property type="entry name" value="Esterase"/>
    <property type="match status" value="1"/>
</dbReference>
<sequence length="284" mass="32565">MLKFILIFSLLFTGSVGKTQPNQSMPTISNTMNKQFNILIEDFHFEGKNYRIFVAAPRQKTTSKYKVLYLLDGNAQFPLAVNLQNLDKNLPLIVGIGYPSDKAYPIAERTRDYTPFADGKAFEQGGGAANFLRFITQKIKPYIAQHYDIDLNEQHFFGHSFGGLFGLYVLFNQPDIFQHYTIASPSLWWGNGVIVPKTAIKLKIKPSYLQIILGEYEENPERNPNITLERLTRIKERQGVFSTRQFAELLQKQGIEPHFQIIKQKDHGNVIEEAIKNAIEHIQQ</sequence>
<dbReference type="GO" id="GO:0016788">
    <property type="term" value="F:hydrolase activity, acting on ester bonds"/>
    <property type="evidence" value="ECO:0007669"/>
    <property type="project" value="TreeGrafter"/>
</dbReference>